<dbReference type="PANTHER" id="PTHR34236:SF1">
    <property type="entry name" value="DIMETHYL SULFOXIDE REDUCTASE TRANSCRIPTIONAL ACTIVATOR"/>
    <property type="match status" value="1"/>
</dbReference>
<evidence type="ECO:0000313" key="4">
    <source>
        <dbReference type="EMBL" id="MFD1562632.1"/>
    </source>
</evidence>
<keyword evidence="1" id="KW-0805">Transcription regulation</keyword>
<feature type="domain" description="HTH bat-type" evidence="3">
    <location>
        <begin position="150"/>
        <end position="202"/>
    </location>
</feature>
<evidence type="ECO:0000256" key="1">
    <source>
        <dbReference type="ARBA" id="ARBA00023015"/>
    </source>
</evidence>
<dbReference type="AlphaFoldDB" id="A0ABD6BCI4"/>
<evidence type="ECO:0000259" key="3">
    <source>
        <dbReference type="Pfam" id="PF04967"/>
    </source>
</evidence>
<dbReference type="EMBL" id="JBHUDI010000002">
    <property type="protein sequence ID" value="MFD1562632.1"/>
    <property type="molecule type" value="Genomic_DNA"/>
</dbReference>
<comment type="caution">
    <text evidence="4">The sequence shown here is derived from an EMBL/GenBank/DDBJ whole genome shotgun (WGS) entry which is preliminary data.</text>
</comment>
<dbReference type="InterPro" id="IPR007050">
    <property type="entry name" value="HTH_bacterioopsin"/>
</dbReference>
<evidence type="ECO:0000313" key="5">
    <source>
        <dbReference type="Proteomes" id="UP001597076"/>
    </source>
</evidence>
<accession>A0ABD6BCI4</accession>
<dbReference type="PANTHER" id="PTHR34236">
    <property type="entry name" value="DIMETHYL SULFOXIDE REDUCTASE TRANSCRIPTIONAL ACTIVATOR"/>
    <property type="match status" value="1"/>
</dbReference>
<keyword evidence="5" id="KW-1185">Reference proteome</keyword>
<dbReference type="Proteomes" id="UP001597076">
    <property type="component" value="Unassembled WGS sequence"/>
</dbReference>
<sequence>MPSAEIRITIPDRIWIGELSREYPNAVFEILTAFPKEMGGVALTEVTHSDIGAVVRTMDNYDDVTNIDLLQRTDDSVLIQFETSSPILLFPVREAGTPLELPFTVSDGAVDWEITAARERLSLLADQLREFDISFDVKSVTHRIETTQLLSDKQTTLVQRAIELGYYDTPRRVTLTELADDVDIAKSTCSETLHRAEEKIIKQFATSADNIDTNEVAPPTQ</sequence>
<evidence type="ECO:0000256" key="2">
    <source>
        <dbReference type="ARBA" id="ARBA00023163"/>
    </source>
</evidence>
<organism evidence="4 5">
    <name type="scientific">Haloarchaeobius amylolyticus</name>
    <dbReference type="NCBI Taxonomy" id="1198296"/>
    <lineage>
        <taxon>Archaea</taxon>
        <taxon>Methanobacteriati</taxon>
        <taxon>Methanobacteriota</taxon>
        <taxon>Stenosarchaea group</taxon>
        <taxon>Halobacteria</taxon>
        <taxon>Halobacteriales</taxon>
        <taxon>Halorubellaceae</taxon>
        <taxon>Haloarchaeobius</taxon>
    </lineage>
</organism>
<protein>
    <submittedName>
        <fullName evidence="4">Helix-turn-helix domain-containing protein</fullName>
    </submittedName>
</protein>
<proteinExistence type="predicted"/>
<reference evidence="4 5" key="1">
    <citation type="journal article" date="2019" name="Int. J. Syst. Evol. Microbiol.">
        <title>The Global Catalogue of Microorganisms (GCM) 10K type strain sequencing project: providing services to taxonomists for standard genome sequencing and annotation.</title>
        <authorList>
            <consortium name="The Broad Institute Genomics Platform"/>
            <consortium name="The Broad Institute Genome Sequencing Center for Infectious Disease"/>
            <person name="Wu L."/>
            <person name="Ma J."/>
        </authorList>
    </citation>
    <scope>NUCLEOTIDE SEQUENCE [LARGE SCALE GENOMIC DNA]</scope>
    <source>
        <strain evidence="4 5">CGMCC 1.12230</strain>
    </source>
</reference>
<name>A0ABD6BCI4_9EURY</name>
<gene>
    <name evidence="4" type="ORF">ACFR99_03565</name>
</gene>
<dbReference type="RefSeq" id="WP_390284446.1">
    <property type="nucleotide sequence ID" value="NZ_JBHUDI010000002.1"/>
</dbReference>
<dbReference type="Pfam" id="PF04967">
    <property type="entry name" value="HTH_10"/>
    <property type="match status" value="1"/>
</dbReference>
<keyword evidence="2" id="KW-0804">Transcription</keyword>